<dbReference type="EMBL" id="CDOD01000034">
    <property type="protein sequence ID" value="CEN37782.1"/>
    <property type="molecule type" value="Genomic_DNA"/>
</dbReference>
<dbReference type="STRING" id="28189.CCYN74_40099"/>
<reference evidence="2" key="1">
    <citation type="submission" date="2015-01" db="EMBL/GenBank/DDBJ databases">
        <authorList>
            <person name="MANFREDI Pablo"/>
        </authorList>
    </citation>
    <scope>NUCLEOTIDE SEQUENCE [LARGE SCALE GENOMIC DNA]</scope>
    <source>
        <strain evidence="2">Ccyn2B</strain>
    </source>
</reference>
<gene>
    <name evidence="1" type="ORF">CCYN2B_40205</name>
</gene>
<evidence type="ECO:0008006" key="3">
    <source>
        <dbReference type="Google" id="ProtNLM"/>
    </source>
</evidence>
<evidence type="ECO:0000313" key="2">
    <source>
        <dbReference type="Proteomes" id="UP000038055"/>
    </source>
</evidence>
<dbReference type="AlphaFoldDB" id="A0A0B7HIS0"/>
<dbReference type="RefSeq" id="WP_156120773.1">
    <property type="nucleotide sequence ID" value="NZ_CDOD01000034.1"/>
</dbReference>
<proteinExistence type="predicted"/>
<evidence type="ECO:0000313" key="1">
    <source>
        <dbReference type="EMBL" id="CEN37782.1"/>
    </source>
</evidence>
<accession>A0A0B7HIS0</accession>
<dbReference type="PROSITE" id="PS51257">
    <property type="entry name" value="PROKAR_LIPOPROTEIN"/>
    <property type="match status" value="1"/>
</dbReference>
<dbReference type="eggNOG" id="ENOG502ZNQ7">
    <property type="taxonomic scope" value="Bacteria"/>
</dbReference>
<protein>
    <recommendedName>
        <fullName evidence="3">Lipoprotein</fullName>
    </recommendedName>
</protein>
<organism evidence="1 2">
    <name type="scientific">Capnocytophaga cynodegmi</name>
    <dbReference type="NCBI Taxonomy" id="28189"/>
    <lineage>
        <taxon>Bacteria</taxon>
        <taxon>Pseudomonadati</taxon>
        <taxon>Bacteroidota</taxon>
        <taxon>Flavobacteriia</taxon>
        <taxon>Flavobacteriales</taxon>
        <taxon>Flavobacteriaceae</taxon>
        <taxon>Capnocytophaga</taxon>
    </lineage>
</organism>
<dbReference type="Proteomes" id="UP000038055">
    <property type="component" value="Unassembled WGS sequence"/>
</dbReference>
<sequence length="143" mass="16218">MIKKLTTIICVATVTLVMSCSKNEDKNDNTQQLYWEMEGQRFTAQGGKAFDNVNSISVYVTSHQSDCSSKEYSFENYLNVEIPKNSKTEGYNVVFGRKGSIPMNALNSKIRYEHNGEQITIWIEAKTILGHKAEGKYTVPYCK</sequence>
<keyword evidence="2" id="KW-1185">Reference proteome</keyword>
<name>A0A0B7HIS0_9FLAO</name>